<dbReference type="Proteomes" id="UP000235392">
    <property type="component" value="Unassembled WGS sequence"/>
</dbReference>
<protein>
    <submittedName>
        <fullName evidence="2">Uncharacterized protein</fullName>
    </submittedName>
</protein>
<accession>A0A2N5UX18</accession>
<name>A0A2N5UX18_9BASI</name>
<evidence type="ECO:0000313" key="3">
    <source>
        <dbReference type="Proteomes" id="UP000235392"/>
    </source>
</evidence>
<evidence type="ECO:0000256" key="1">
    <source>
        <dbReference type="SAM" id="MobiDB-lite"/>
    </source>
</evidence>
<evidence type="ECO:0000313" key="2">
    <source>
        <dbReference type="EMBL" id="PLW42186.1"/>
    </source>
</evidence>
<proteinExistence type="predicted"/>
<feature type="compositionally biased region" description="Basic and acidic residues" evidence="1">
    <location>
        <begin position="316"/>
        <end position="343"/>
    </location>
</feature>
<gene>
    <name evidence="2" type="ORF">PCASD_05634</name>
</gene>
<dbReference type="AlphaFoldDB" id="A0A2N5UX18"/>
<feature type="compositionally biased region" description="Basic and acidic residues" evidence="1">
    <location>
        <begin position="375"/>
        <end position="384"/>
    </location>
</feature>
<feature type="region of interest" description="Disordered" evidence="1">
    <location>
        <begin position="282"/>
        <end position="384"/>
    </location>
</feature>
<reference evidence="2 3" key="1">
    <citation type="submission" date="2017-11" db="EMBL/GenBank/DDBJ databases">
        <title>De novo assembly and phasing of dikaryotic genomes from two isolates of Puccinia coronata f. sp. avenae, the causal agent of oat crown rust.</title>
        <authorList>
            <person name="Miller M.E."/>
            <person name="Zhang Y."/>
            <person name="Omidvar V."/>
            <person name="Sperschneider J."/>
            <person name="Schwessinger B."/>
            <person name="Raley C."/>
            <person name="Palmer J.M."/>
            <person name="Garnica D."/>
            <person name="Upadhyaya N."/>
            <person name="Rathjen J."/>
            <person name="Taylor J.M."/>
            <person name="Park R.F."/>
            <person name="Dodds P.N."/>
            <person name="Hirsch C.D."/>
            <person name="Kianian S.F."/>
            <person name="Figueroa M."/>
        </authorList>
    </citation>
    <scope>NUCLEOTIDE SEQUENCE [LARGE SCALE GENOMIC DNA]</scope>
    <source>
        <strain evidence="2">12SD80</strain>
    </source>
</reference>
<dbReference type="EMBL" id="PGCI01000081">
    <property type="protein sequence ID" value="PLW42186.1"/>
    <property type="molecule type" value="Genomic_DNA"/>
</dbReference>
<comment type="caution">
    <text evidence="2">The sequence shown here is derived from an EMBL/GenBank/DDBJ whole genome shotgun (WGS) entry which is preliminary data.</text>
</comment>
<sequence>MRQNATNSLAMITRQPKSDLDGHLSLILTMPIYTHFKAVWASASVLKFGGLNPGVENGPVVKATYNVVLPLTSLLRRPPLYEVTHFFTLVTNRFIIISGLRSDHDKEESHLCPFVPPVRFLLPVALAKPRYSPSYKSLDSTKSNMKFSGFAIITILPSVLATLRSIFPPSGYTRIELPEKWVSGPVPREFFDQPEWSEKSYIDFTGDIASRLASVTIGEEYSDFHLRVSKHLREGKVFLTNNSSQKQTYLLVDPVGDRWLLNDIEPKEKHIARAKELQVYVKPPGSEDPNAQPQKCEDAVYEGPNEGHDSEDEGHDYENEGHGSQDKGHDFQDKGHDSHDKVHGSQNEHPSYALPVEKLSQTGHKPGSHVGGNLSEDKESALRN</sequence>
<organism evidence="2 3">
    <name type="scientific">Puccinia coronata f. sp. avenae</name>
    <dbReference type="NCBI Taxonomy" id="200324"/>
    <lineage>
        <taxon>Eukaryota</taxon>
        <taxon>Fungi</taxon>
        <taxon>Dikarya</taxon>
        <taxon>Basidiomycota</taxon>
        <taxon>Pucciniomycotina</taxon>
        <taxon>Pucciniomycetes</taxon>
        <taxon>Pucciniales</taxon>
        <taxon>Pucciniaceae</taxon>
        <taxon>Puccinia</taxon>
    </lineage>
</organism>